<reference evidence="2 3" key="1">
    <citation type="submission" date="2017-04" db="EMBL/GenBank/DDBJ databases">
        <authorList>
            <person name="Afonso C.L."/>
            <person name="Miller P.J."/>
            <person name="Scott M.A."/>
            <person name="Spackman E."/>
            <person name="Goraichik I."/>
            <person name="Dimitrov K.M."/>
            <person name="Suarez D.L."/>
            <person name="Swayne D.E."/>
        </authorList>
    </citation>
    <scope>NUCLEOTIDE SEQUENCE [LARGE SCALE GENOMIC DNA]</scope>
    <source>
        <strain evidence="2 3">DSM 22418</strain>
    </source>
</reference>
<dbReference type="InterPro" id="IPR052339">
    <property type="entry name" value="Fe-S_Maturation_MIP18"/>
</dbReference>
<evidence type="ECO:0000259" key="1">
    <source>
        <dbReference type="Pfam" id="PF01883"/>
    </source>
</evidence>
<keyword evidence="3" id="KW-1185">Reference proteome</keyword>
<evidence type="ECO:0000313" key="2">
    <source>
        <dbReference type="EMBL" id="SMG16294.1"/>
    </source>
</evidence>
<dbReference type="OrthoDB" id="9805360at2"/>
<dbReference type="AlphaFoldDB" id="A0A1X7ING8"/>
<gene>
    <name evidence="2" type="ORF">SAMN05660862_1057</name>
</gene>
<dbReference type="RefSeq" id="WP_085471865.1">
    <property type="nucleotide sequence ID" value="NZ_FXAU01000001.1"/>
</dbReference>
<dbReference type="Pfam" id="PF01883">
    <property type="entry name" value="FeS_assembly_P"/>
    <property type="match status" value="1"/>
</dbReference>
<proteinExistence type="predicted"/>
<dbReference type="EMBL" id="FXAU01000001">
    <property type="protein sequence ID" value="SMG16294.1"/>
    <property type="molecule type" value="Genomic_DNA"/>
</dbReference>
<dbReference type="Gene3D" id="3.30.300.130">
    <property type="entry name" value="Fe-S cluster assembly (FSCA)"/>
    <property type="match status" value="1"/>
</dbReference>
<sequence length="109" mass="12225">MKIELNKAYAKEQMKAQLALMQVIDPELGVNIIDLGLVYNVDCSRSTIFVVTMTFSTPHCPLGDAIQRGVHHAMSHAFPDCLIQIDIVWEPEWNFDMITEAGKEALGIH</sequence>
<dbReference type="SUPFAM" id="SSF117916">
    <property type="entry name" value="Fe-S cluster assembly (FSCA) domain-like"/>
    <property type="match status" value="1"/>
</dbReference>
<accession>A0A1X7ING8</accession>
<dbReference type="InterPro" id="IPR034904">
    <property type="entry name" value="FSCA_dom_sf"/>
</dbReference>
<dbReference type="STRING" id="561061.SAMN05660862_1057"/>
<evidence type="ECO:0000313" key="3">
    <source>
        <dbReference type="Proteomes" id="UP000192980"/>
    </source>
</evidence>
<dbReference type="PANTHER" id="PTHR42831:SF1">
    <property type="entry name" value="FE-S PROTEIN MATURATION AUXILIARY FACTOR YITW"/>
    <property type="match status" value="1"/>
</dbReference>
<dbReference type="InterPro" id="IPR002744">
    <property type="entry name" value="MIP18-like"/>
</dbReference>
<protein>
    <submittedName>
        <fullName evidence="2">Metal-sulfur cluster biosynthetic enzyme</fullName>
    </submittedName>
</protein>
<feature type="domain" description="MIP18 family-like" evidence="1">
    <location>
        <begin position="19"/>
        <end position="77"/>
    </location>
</feature>
<organism evidence="2 3">
    <name type="scientific">Sphingobacterium psychroaquaticum</name>
    <dbReference type="NCBI Taxonomy" id="561061"/>
    <lineage>
        <taxon>Bacteria</taxon>
        <taxon>Pseudomonadati</taxon>
        <taxon>Bacteroidota</taxon>
        <taxon>Sphingobacteriia</taxon>
        <taxon>Sphingobacteriales</taxon>
        <taxon>Sphingobacteriaceae</taxon>
        <taxon>Sphingobacterium</taxon>
    </lineage>
</organism>
<dbReference type="Proteomes" id="UP000192980">
    <property type="component" value="Unassembled WGS sequence"/>
</dbReference>
<dbReference type="PANTHER" id="PTHR42831">
    <property type="entry name" value="FE-S PROTEIN MATURATION AUXILIARY FACTOR YITW"/>
    <property type="match status" value="1"/>
</dbReference>
<name>A0A1X7ING8_9SPHI</name>